<protein>
    <submittedName>
        <fullName evidence="1">Uncharacterized protein</fullName>
    </submittedName>
</protein>
<evidence type="ECO:0000313" key="1">
    <source>
        <dbReference type="EnsemblMetazoa" id="Aqu2.1.34819_001"/>
    </source>
</evidence>
<name>A0A1X7V4S2_AMPQE</name>
<proteinExistence type="predicted"/>
<organism evidence="1">
    <name type="scientific">Amphimedon queenslandica</name>
    <name type="common">Sponge</name>
    <dbReference type="NCBI Taxonomy" id="400682"/>
    <lineage>
        <taxon>Eukaryota</taxon>
        <taxon>Metazoa</taxon>
        <taxon>Porifera</taxon>
        <taxon>Demospongiae</taxon>
        <taxon>Heteroscleromorpha</taxon>
        <taxon>Haplosclerida</taxon>
        <taxon>Niphatidae</taxon>
        <taxon>Amphimedon</taxon>
    </lineage>
</organism>
<dbReference type="InParanoid" id="A0A1X7V4S2"/>
<reference evidence="1" key="1">
    <citation type="submission" date="2017-05" db="UniProtKB">
        <authorList>
            <consortium name="EnsemblMetazoa"/>
        </authorList>
    </citation>
    <scope>IDENTIFICATION</scope>
</reference>
<accession>A0A1X7V4S2</accession>
<sequence>MASSRSPAIATWNGFPLSSVSSLAKYSLSLSIRSASLPMSLPLSEASIVRQTLPSLNASLAASTALSTSALSPSETSHIFSPSVGLMVGKVLPLTESTHSLLMNNFVYLTSGREDMLELASLCFLTSA</sequence>
<dbReference type="EnsemblMetazoa" id="Aqu2.1.34819_001">
    <property type="protein sequence ID" value="Aqu2.1.34819_001"/>
    <property type="gene ID" value="Aqu2.1.34819"/>
</dbReference>
<dbReference type="AlphaFoldDB" id="A0A1X7V4S2"/>